<sequence length="116" mass="13421">MQQVWRQNRLDLGEHFYINQLEALQPNLSSDRIEELADLCYEIGLEQLNQKQAGLATKWLGRGCKVLTEHANQMDQVDIAELRLSLMHSYGKEYIVGTYKVDTHAVRSQSTASKWR</sequence>
<dbReference type="Pfam" id="PF08631">
    <property type="entry name" value="SPO22"/>
    <property type="match status" value="1"/>
</dbReference>
<dbReference type="GO" id="GO:0051321">
    <property type="term" value="P:meiotic cell cycle"/>
    <property type="evidence" value="ECO:0007669"/>
    <property type="project" value="UniProtKB-KW"/>
</dbReference>
<keyword evidence="1" id="KW-0469">Meiosis</keyword>
<keyword evidence="3" id="KW-1185">Reference proteome</keyword>
<comment type="caution">
    <text evidence="2">The sequence shown here is derived from an EMBL/GenBank/DDBJ whole genome shotgun (WGS) entry which is preliminary data.</text>
</comment>
<accession>W9VM22</accession>
<dbReference type="VEuPathDB" id="FungiDB:A1O7_06907"/>
<dbReference type="HOGENOM" id="CLU_2096644_0_0_1"/>
<dbReference type="STRING" id="1182544.W9VM22"/>
<dbReference type="OrthoDB" id="65716at2759"/>
<dbReference type="EMBL" id="AMGW01000005">
    <property type="protein sequence ID" value="EXJ56563.1"/>
    <property type="molecule type" value="Genomic_DNA"/>
</dbReference>
<dbReference type="AlphaFoldDB" id="W9VM22"/>
<dbReference type="Proteomes" id="UP000019473">
    <property type="component" value="Unassembled WGS sequence"/>
</dbReference>
<protein>
    <submittedName>
        <fullName evidence="2">Uncharacterized protein</fullName>
    </submittedName>
</protein>
<dbReference type="RefSeq" id="XP_007759097.1">
    <property type="nucleotide sequence ID" value="XM_007760907.1"/>
</dbReference>
<proteinExistence type="predicted"/>
<evidence type="ECO:0000313" key="2">
    <source>
        <dbReference type="EMBL" id="EXJ56563.1"/>
    </source>
</evidence>
<name>W9VM22_9EURO</name>
<reference evidence="2 3" key="1">
    <citation type="submission" date="2013-03" db="EMBL/GenBank/DDBJ databases">
        <title>The Genome Sequence of Cladophialophora yegresii CBS 114405.</title>
        <authorList>
            <consortium name="The Broad Institute Genomics Platform"/>
            <person name="Cuomo C."/>
            <person name="de Hoog S."/>
            <person name="Gorbushina A."/>
            <person name="Walker B."/>
            <person name="Young S.K."/>
            <person name="Zeng Q."/>
            <person name="Gargeya S."/>
            <person name="Fitzgerald M."/>
            <person name="Haas B."/>
            <person name="Abouelleil A."/>
            <person name="Allen A.W."/>
            <person name="Alvarado L."/>
            <person name="Arachchi H.M."/>
            <person name="Berlin A.M."/>
            <person name="Chapman S.B."/>
            <person name="Gainer-Dewar J."/>
            <person name="Goldberg J."/>
            <person name="Griggs A."/>
            <person name="Gujja S."/>
            <person name="Hansen M."/>
            <person name="Howarth C."/>
            <person name="Imamovic A."/>
            <person name="Ireland A."/>
            <person name="Larimer J."/>
            <person name="McCowan C."/>
            <person name="Murphy C."/>
            <person name="Pearson M."/>
            <person name="Poon T.W."/>
            <person name="Priest M."/>
            <person name="Roberts A."/>
            <person name="Saif S."/>
            <person name="Shea T."/>
            <person name="Sisk P."/>
            <person name="Sykes S."/>
            <person name="Wortman J."/>
            <person name="Nusbaum C."/>
            <person name="Birren B."/>
        </authorList>
    </citation>
    <scope>NUCLEOTIDE SEQUENCE [LARGE SCALE GENOMIC DNA]</scope>
    <source>
        <strain evidence="2 3">CBS 114405</strain>
    </source>
</reference>
<organism evidence="2 3">
    <name type="scientific">Cladophialophora yegresii CBS 114405</name>
    <dbReference type="NCBI Taxonomy" id="1182544"/>
    <lineage>
        <taxon>Eukaryota</taxon>
        <taxon>Fungi</taxon>
        <taxon>Dikarya</taxon>
        <taxon>Ascomycota</taxon>
        <taxon>Pezizomycotina</taxon>
        <taxon>Eurotiomycetes</taxon>
        <taxon>Chaetothyriomycetidae</taxon>
        <taxon>Chaetothyriales</taxon>
        <taxon>Herpotrichiellaceae</taxon>
        <taxon>Cladophialophora</taxon>
    </lineage>
</organism>
<dbReference type="GeneID" id="19181482"/>
<evidence type="ECO:0000313" key="3">
    <source>
        <dbReference type="Proteomes" id="UP000019473"/>
    </source>
</evidence>
<dbReference type="InterPro" id="IPR013940">
    <property type="entry name" value="Spo22/ZIP4/TEX11"/>
</dbReference>
<gene>
    <name evidence="2" type="ORF">A1O7_06907</name>
</gene>
<evidence type="ECO:0000256" key="1">
    <source>
        <dbReference type="ARBA" id="ARBA00023254"/>
    </source>
</evidence>